<gene>
    <name evidence="2" type="ORF">K432DRAFT_293200</name>
</gene>
<evidence type="ECO:0000313" key="2">
    <source>
        <dbReference type="EMBL" id="OCK82449.1"/>
    </source>
</evidence>
<reference evidence="2 3" key="1">
    <citation type="journal article" date="2016" name="Nat. Commun.">
        <title>Ectomycorrhizal ecology is imprinted in the genome of the dominant symbiotic fungus Cenococcum geophilum.</title>
        <authorList>
            <consortium name="DOE Joint Genome Institute"/>
            <person name="Peter M."/>
            <person name="Kohler A."/>
            <person name="Ohm R.A."/>
            <person name="Kuo A."/>
            <person name="Krutzmann J."/>
            <person name="Morin E."/>
            <person name="Arend M."/>
            <person name="Barry K.W."/>
            <person name="Binder M."/>
            <person name="Choi C."/>
            <person name="Clum A."/>
            <person name="Copeland A."/>
            <person name="Grisel N."/>
            <person name="Haridas S."/>
            <person name="Kipfer T."/>
            <person name="LaButti K."/>
            <person name="Lindquist E."/>
            <person name="Lipzen A."/>
            <person name="Maire R."/>
            <person name="Meier B."/>
            <person name="Mihaltcheva S."/>
            <person name="Molinier V."/>
            <person name="Murat C."/>
            <person name="Poggeler S."/>
            <person name="Quandt C.A."/>
            <person name="Sperisen C."/>
            <person name="Tritt A."/>
            <person name="Tisserant E."/>
            <person name="Crous P.W."/>
            <person name="Henrissat B."/>
            <person name="Nehls U."/>
            <person name="Egli S."/>
            <person name="Spatafora J.W."/>
            <person name="Grigoriev I.V."/>
            <person name="Martin F.M."/>
        </authorList>
    </citation>
    <scope>NUCLEOTIDE SEQUENCE [LARGE SCALE GENOMIC DNA]</scope>
    <source>
        <strain evidence="2 3">CBS 459.81</strain>
    </source>
</reference>
<dbReference type="OrthoDB" id="5402816at2759"/>
<feature type="transmembrane region" description="Helical" evidence="1">
    <location>
        <begin position="30"/>
        <end position="50"/>
    </location>
</feature>
<sequence>MAAIDTSLIARSQVEFLTKRSGNWAHKNPGVILVFCIIGAIAILLSGLFIQKKLVARKNAAAH</sequence>
<evidence type="ECO:0000256" key="1">
    <source>
        <dbReference type="SAM" id="Phobius"/>
    </source>
</evidence>
<dbReference type="AlphaFoldDB" id="A0A8E2EER8"/>
<organism evidence="2 3">
    <name type="scientific">Lepidopterella palustris CBS 459.81</name>
    <dbReference type="NCBI Taxonomy" id="1314670"/>
    <lineage>
        <taxon>Eukaryota</taxon>
        <taxon>Fungi</taxon>
        <taxon>Dikarya</taxon>
        <taxon>Ascomycota</taxon>
        <taxon>Pezizomycotina</taxon>
        <taxon>Dothideomycetes</taxon>
        <taxon>Pleosporomycetidae</taxon>
        <taxon>Mytilinidiales</taxon>
        <taxon>Argynnaceae</taxon>
        <taxon>Lepidopterella</taxon>
    </lineage>
</organism>
<dbReference type="Proteomes" id="UP000250266">
    <property type="component" value="Unassembled WGS sequence"/>
</dbReference>
<name>A0A8E2EER8_9PEZI</name>
<keyword evidence="1" id="KW-1133">Transmembrane helix</keyword>
<keyword evidence="1" id="KW-0812">Transmembrane</keyword>
<keyword evidence="1" id="KW-0472">Membrane</keyword>
<protein>
    <submittedName>
        <fullName evidence="2">Uncharacterized protein</fullName>
    </submittedName>
</protein>
<evidence type="ECO:0000313" key="3">
    <source>
        <dbReference type="Proteomes" id="UP000250266"/>
    </source>
</evidence>
<proteinExistence type="predicted"/>
<accession>A0A8E2EER8</accession>
<dbReference type="EMBL" id="KV744887">
    <property type="protein sequence ID" value="OCK82449.1"/>
    <property type="molecule type" value="Genomic_DNA"/>
</dbReference>
<keyword evidence="3" id="KW-1185">Reference proteome</keyword>